<comment type="cofactor">
    <cofactor evidence="1">
        <name>Mg(2+)</name>
        <dbReference type="ChEBI" id="CHEBI:18420"/>
    </cofactor>
</comment>
<evidence type="ECO:0000256" key="4">
    <source>
        <dbReference type="ARBA" id="ARBA00022723"/>
    </source>
</evidence>
<keyword evidence="3" id="KW-0540">Nuclease</keyword>
<keyword evidence="2" id="KW-1277">Toxin-antitoxin system</keyword>
<dbReference type="PANTHER" id="PTHR33653:SF1">
    <property type="entry name" value="RIBONUCLEASE VAPC2"/>
    <property type="match status" value="1"/>
</dbReference>
<dbReference type="Pfam" id="PF01850">
    <property type="entry name" value="PIN"/>
    <property type="match status" value="1"/>
</dbReference>
<dbReference type="GO" id="GO:0016787">
    <property type="term" value="F:hydrolase activity"/>
    <property type="evidence" value="ECO:0007669"/>
    <property type="project" value="UniProtKB-KW"/>
</dbReference>
<dbReference type="AlphaFoldDB" id="A0A841H0P0"/>
<proteinExistence type="inferred from homology"/>
<evidence type="ECO:0000256" key="2">
    <source>
        <dbReference type="ARBA" id="ARBA00022649"/>
    </source>
</evidence>
<keyword evidence="10" id="KW-1185">Reference proteome</keyword>
<dbReference type="PANTHER" id="PTHR33653">
    <property type="entry name" value="RIBONUCLEASE VAPC2"/>
    <property type="match status" value="1"/>
</dbReference>
<evidence type="ECO:0000256" key="1">
    <source>
        <dbReference type="ARBA" id="ARBA00001946"/>
    </source>
</evidence>
<evidence type="ECO:0000256" key="5">
    <source>
        <dbReference type="ARBA" id="ARBA00022801"/>
    </source>
</evidence>
<evidence type="ECO:0000256" key="6">
    <source>
        <dbReference type="ARBA" id="ARBA00022842"/>
    </source>
</evidence>
<name>A0A841H0P0_9BACT</name>
<evidence type="ECO:0000313" key="10">
    <source>
        <dbReference type="Proteomes" id="UP000582837"/>
    </source>
</evidence>
<dbReference type="Gene3D" id="3.40.50.1010">
    <property type="entry name" value="5'-nuclease"/>
    <property type="match status" value="1"/>
</dbReference>
<organism evidence="9 10">
    <name type="scientific">Longimicrobium terrae</name>
    <dbReference type="NCBI Taxonomy" id="1639882"/>
    <lineage>
        <taxon>Bacteria</taxon>
        <taxon>Pseudomonadati</taxon>
        <taxon>Gemmatimonadota</taxon>
        <taxon>Longimicrobiia</taxon>
        <taxon>Longimicrobiales</taxon>
        <taxon>Longimicrobiaceae</taxon>
        <taxon>Longimicrobium</taxon>
    </lineage>
</organism>
<keyword evidence="4" id="KW-0479">Metal-binding</keyword>
<keyword evidence="6" id="KW-0460">Magnesium</keyword>
<dbReference type="GO" id="GO:0004518">
    <property type="term" value="F:nuclease activity"/>
    <property type="evidence" value="ECO:0007669"/>
    <property type="project" value="UniProtKB-KW"/>
</dbReference>
<dbReference type="InterPro" id="IPR050556">
    <property type="entry name" value="Type_II_TA_system_RNase"/>
</dbReference>
<keyword evidence="5" id="KW-0378">Hydrolase</keyword>
<dbReference type="Proteomes" id="UP000582837">
    <property type="component" value="Unassembled WGS sequence"/>
</dbReference>
<gene>
    <name evidence="9" type="ORF">HNQ61_003127</name>
</gene>
<dbReference type="GO" id="GO:0046872">
    <property type="term" value="F:metal ion binding"/>
    <property type="evidence" value="ECO:0007669"/>
    <property type="project" value="UniProtKB-KW"/>
</dbReference>
<evidence type="ECO:0000256" key="7">
    <source>
        <dbReference type="ARBA" id="ARBA00038093"/>
    </source>
</evidence>
<feature type="domain" description="PIN" evidence="8">
    <location>
        <begin position="4"/>
        <end position="131"/>
    </location>
</feature>
<accession>A0A841H0P0</accession>
<dbReference type="InterPro" id="IPR002716">
    <property type="entry name" value="PIN_dom"/>
</dbReference>
<protein>
    <submittedName>
        <fullName evidence="9">Putative nucleic acid-binding protein</fullName>
    </submittedName>
</protein>
<dbReference type="EMBL" id="JACHIA010000009">
    <property type="protein sequence ID" value="MBB6071499.1"/>
    <property type="molecule type" value="Genomic_DNA"/>
</dbReference>
<reference evidence="9 10" key="1">
    <citation type="submission" date="2020-08" db="EMBL/GenBank/DDBJ databases">
        <title>Genomic Encyclopedia of Type Strains, Phase IV (KMG-IV): sequencing the most valuable type-strain genomes for metagenomic binning, comparative biology and taxonomic classification.</title>
        <authorList>
            <person name="Goeker M."/>
        </authorList>
    </citation>
    <scope>NUCLEOTIDE SEQUENCE [LARGE SCALE GENOMIC DNA]</scope>
    <source>
        <strain evidence="9 10">DSM 29007</strain>
    </source>
</reference>
<sequence>MPKYVIDTNLYVHALRDPDARDALRSFTAASSPWIYVHAVVAAELLAGAPDPRMEEAIQTSFLAPFEAMGRVIVPRHDAWKRAGRTIGELIREHRLSANGVKPSFFRDCLLATSARDEGITIITGNTRDFELIRTVEPVKFVPPWPGSER</sequence>
<comment type="caution">
    <text evidence="9">The sequence shown here is derived from an EMBL/GenBank/DDBJ whole genome shotgun (WGS) entry which is preliminary data.</text>
</comment>
<dbReference type="SUPFAM" id="SSF88723">
    <property type="entry name" value="PIN domain-like"/>
    <property type="match status" value="1"/>
</dbReference>
<dbReference type="InterPro" id="IPR029060">
    <property type="entry name" value="PIN-like_dom_sf"/>
</dbReference>
<comment type="similarity">
    <text evidence="7">Belongs to the PINc/VapC protein family.</text>
</comment>
<evidence type="ECO:0000256" key="3">
    <source>
        <dbReference type="ARBA" id="ARBA00022722"/>
    </source>
</evidence>
<dbReference type="RefSeq" id="WP_170035000.1">
    <property type="nucleotide sequence ID" value="NZ_JABDTL010000001.1"/>
</dbReference>
<evidence type="ECO:0000313" key="9">
    <source>
        <dbReference type="EMBL" id="MBB6071499.1"/>
    </source>
</evidence>
<evidence type="ECO:0000259" key="8">
    <source>
        <dbReference type="Pfam" id="PF01850"/>
    </source>
</evidence>